<dbReference type="Gene3D" id="3.40.120.10">
    <property type="entry name" value="Alpha-D-Glucose-1,6-Bisphosphate, subunit A, domain 3"/>
    <property type="match status" value="3"/>
</dbReference>
<dbReference type="SUPFAM" id="SSF55957">
    <property type="entry name" value="Phosphoglucomutase, C-terminal domain"/>
    <property type="match status" value="1"/>
</dbReference>
<dbReference type="PROSITE" id="PS00710">
    <property type="entry name" value="PGM_PMM"/>
    <property type="match status" value="1"/>
</dbReference>
<dbReference type="CDD" id="cd05801">
    <property type="entry name" value="PGM_like3"/>
    <property type="match status" value="1"/>
</dbReference>
<evidence type="ECO:0000259" key="11">
    <source>
        <dbReference type="Pfam" id="PF02879"/>
    </source>
</evidence>
<evidence type="ECO:0000256" key="3">
    <source>
        <dbReference type="ARBA" id="ARBA00022553"/>
    </source>
</evidence>
<name>A0ABV4NB52_9VIBR</name>
<dbReference type="InterPro" id="IPR005852">
    <property type="entry name" value="PGM_a-D-Glc-sp"/>
</dbReference>
<evidence type="ECO:0000259" key="10">
    <source>
        <dbReference type="Pfam" id="PF02878"/>
    </source>
</evidence>
<dbReference type="NCBIfam" id="TIGR01132">
    <property type="entry name" value="pgm"/>
    <property type="match status" value="1"/>
</dbReference>
<evidence type="ECO:0000256" key="8">
    <source>
        <dbReference type="RuleBase" id="RU004326"/>
    </source>
</evidence>
<dbReference type="RefSeq" id="WP_372266037.1">
    <property type="nucleotide sequence ID" value="NZ_JBFRUW010000030.1"/>
</dbReference>
<evidence type="ECO:0000256" key="6">
    <source>
        <dbReference type="ARBA" id="ARBA00023235"/>
    </source>
</evidence>
<dbReference type="EMBL" id="JBFRUW010000030">
    <property type="protein sequence ID" value="MFA0568644.1"/>
    <property type="molecule type" value="Genomic_DNA"/>
</dbReference>
<dbReference type="InterPro" id="IPR016066">
    <property type="entry name" value="A-D-PHexomutase_CS"/>
</dbReference>
<evidence type="ECO:0000259" key="9">
    <source>
        <dbReference type="Pfam" id="PF00408"/>
    </source>
</evidence>
<dbReference type="Pfam" id="PF02880">
    <property type="entry name" value="PGM_PMM_III"/>
    <property type="match status" value="1"/>
</dbReference>
<dbReference type="Pfam" id="PF02879">
    <property type="entry name" value="PGM_PMM_II"/>
    <property type="match status" value="1"/>
</dbReference>
<dbReference type="Pfam" id="PF00408">
    <property type="entry name" value="PGM_PMM_IV"/>
    <property type="match status" value="1"/>
</dbReference>
<dbReference type="InterPro" id="IPR005845">
    <property type="entry name" value="A-D-PHexomutase_a/b/a-II"/>
</dbReference>
<keyword evidence="4 8" id="KW-0479">Metal-binding</keyword>
<comment type="caution">
    <text evidence="13">The sequence shown here is derived from an EMBL/GenBank/DDBJ whole genome shotgun (WGS) entry which is preliminary data.</text>
</comment>
<dbReference type="InterPro" id="IPR036900">
    <property type="entry name" value="A-D-PHexomutase_C_sf"/>
</dbReference>
<comment type="cofactor">
    <cofactor evidence="1">
        <name>Mg(2+)</name>
        <dbReference type="ChEBI" id="CHEBI:18420"/>
    </cofactor>
</comment>
<dbReference type="PANTHER" id="PTHR22573:SF57">
    <property type="entry name" value="PHOSPHOGLUCOMUTASE"/>
    <property type="match status" value="1"/>
</dbReference>
<keyword evidence="14" id="KW-1185">Reference proteome</keyword>
<proteinExistence type="inferred from homology"/>
<protein>
    <recommendedName>
        <fullName evidence="7">Phosphoglucomutase</fullName>
        <ecNumber evidence="7">5.4.2.2</ecNumber>
    </recommendedName>
</protein>
<evidence type="ECO:0000256" key="7">
    <source>
        <dbReference type="NCBIfam" id="TIGR01132"/>
    </source>
</evidence>
<dbReference type="Gene3D" id="3.30.310.50">
    <property type="entry name" value="Alpha-D-phosphohexomutase, C-terminal domain"/>
    <property type="match status" value="1"/>
</dbReference>
<dbReference type="InterPro" id="IPR016055">
    <property type="entry name" value="A-D-PHexomutase_a/b/a-I/II/III"/>
</dbReference>
<evidence type="ECO:0000259" key="12">
    <source>
        <dbReference type="Pfam" id="PF02880"/>
    </source>
</evidence>
<feature type="domain" description="Alpha-D-phosphohexomutase alpha/beta/alpha" evidence="12">
    <location>
        <begin position="320"/>
        <end position="438"/>
    </location>
</feature>
<feature type="domain" description="Alpha-D-phosphohexomutase C-terminal" evidence="9">
    <location>
        <begin position="490"/>
        <end position="535"/>
    </location>
</feature>
<dbReference type="InterPro" id="IPR045244">
    <property type="entry name" value="PGM"/>
</dbReference>
<reference evidence="13 14" key="1">
    <citation type="journal article" date="2024" name="ISME J.">
        <title>Tailless and filamentous prophages are predominant in marine Vibrio.</title>
        <authorList>
            <person name="Steensen K."/>
            <person name="Seneca J."/>
            <person name="Bartlau N."/>
            <person name="Yu X.A."/>
            <person name="Hussain F.A."/>
            <person name="Polz M.F."/>
        </authorList>
    </citation>
    <scope>NUCLEOTIDE SEQUENCE [LARGE SCALE GENOMIC DNA]</scope>
    <source>
        <strain evidence="13 14">10N.222.51.A1</strain>
    </source>
</reference>
<dbReference type="SUPFAM" id="SSF53738">
    <property type="entry name" value="Phosphoglucomutase, first 3 domains"/>
    <property type="match status" value="3"/>
</dbReference>
<accession>A0ABV4NB52</accession>
<organism evidence="13 14">
    <name type="scientific">Vibrio gallaecicus</name>
    <dbReference type="NCBI Taxonomy" id="552386"/>
    <lineage>
        <taxon>Bacteria</taxon>
        <taxon>Pseudomonadati</taxon>
        <taxon>Pseudomonadota</taxon>
        <taxon>Gammaproteobacteria</taxon>
        <taxon>Vibrionales</taxon>
        <taxon>Vibrionaceae</taxon>
        <taxon>Vibrio</taxon>
    </lineage>
</organism>
<sequence length="548" mass="59048">MAMHPRAGQKAQQEDLHNIPALVANYFLQQPDATNPDHRVLFGTSGHRGTADKSTFNENHILAIAQAVAEVRAEQGTTGPLFLGKDTHALSEPAFSTVIEVLVANGVEVIIQENNGFTPTPGVSHAILTHNLVNTKKADGIVITPSHNPPQDGGIKYNPTHGGPAEAALTQAIEDRANVIIAEEMQDVKRTPITQAKQSELVKEVDLVAPYVADLVNVVDMEAIQKAKIKIGVDPLGGSGIDYWRQIGKAYNLDLTLVSEAVDPSFQFMSLDKDGVVRMDCSSPYAMAGLLALKDEYALAFGNDPDYDRHGIVTPKGLMNPNHFLAVCIDYLYRNREGWGKDVAVGKTLVSSALIDRVVADLGRELCEVPVGFKWFVDGLYNGQFGFGGEESAGASFLRKDGTPWSTDKDGLILCLLAAEITAVTGKNPQEYYEELAAKHGESKYNRIQAVANGAQKDVLKKLSPEMVSAETLAGDAITARLTHAPGNGAAIGGLKVTTENGWFAARPSGTEDIYKIYCESFKGEEHLKAIEEEAQEIVNQVFAAAGL</sequence>
<gene>
    <name evidence="13" type="primary">pgm</name>
    <name evidence="13" type="ORF">AB4566_10190</name>
</gene>
<evidence type="ECO:0000256" key="5">
    <source>
        <dbReference type="ARBA" id="ARBA00022842"/>
    </source>
</evidence>
<evidence type="ECO:0000256" key="1">
    <source>
        <dbReference type="ARBA" id="ARBA00001946"/>
    </source>
</evidence>
<feature type="domain" description="Alpha-D-phosphohexomutase alpha/beta/alpha" evidence="10">
    <location>
        <begin position="40"/>
        <end position="178"/>
    </location>
</feature>
<evidence type="ECO:0000313" key="14">
    <source>
        <dbReference type="Proteomes" id="UP001570417"/>
    </source>
</evidence>
<keyword evidence="6 13" id="KW-0413">Isomerase</keyword>
<comment type="similarity">
    <text evidence="2 8">Belongs to the phosphohexose mutase family.</text>
</comment>
<keyword evidence="5 8" id="KW-0460">Magnesium</keyword>
<dbReference type="Pfam" id="PF02878">
    <property type="entry name" value="PGM_PMM_I"/>
    <property type="match status" value="1"/>
</dbReference>
<feature type="domain" description="Alpha-D-phosphohexomutase alpha/beta/alpha" evidence="11">
    <location>
        <begin position="210"/>
        <end position="317"/>
    </location>
</feature>
<evidence type="ECO:0000256" key="4">
    <source>
        <dbReference type="ARBA" id="ARBA00022723"/>
    </source>
</evidence>
<dbReference type="PANTHER" id="PTHR22573">
    <property type="entry name" value="PHOSPHOHEXOMUTASE FAMILY MEMBER"/>
    <property type="match status" value="1"/>
</dbReference>
<dbReference type="GO" id="GO:0004614">
    <property type="term" value="F:phosphoglucomutase activity"/>
    <property type="evidence" value="ECO:0007669"/>
    <property type="project" value="UniProtKB-EC"/>
</dbReference>
<keyword evidence="3" id="KW-0597">Phosphoprotein</keyword>
<dbReference type="EC" id="5.4.2.2" evidence="7"/>
<evidence type="ECO:0000256" key="2">
    <source>
        <dbReference type="ARBA" id="ARBA00010231"/>
    </source>
</evidence>
<evidence type="ECO:0000313" key="13">
    <source>
        <dbReference type="EMBL" id="MFA0568644.1"/>
    </source>
</evidence>
<dbReference type="Proteomes" id="UP001570417">
    <property type="component" value="Unassembled WGS sequence"/>
</dbReference>
<dbReference type="InterPro" id="IPR005846">
    <property type="entry name" value="A-D-PHexomutase_a/b/a-III"/>
</dbReference>
<dbReference type="InterPro" id="IPR005843">
    <property type="entry name" value="A-D-PHexomutase_C"/>
</dbReference>
<dbReference type="InterPro" id="IPR005844">
    <property type="entry name" value="A-D-PHexomutase_a/b/a-I"/>
</dbReference>